<protein>
    <submittedName>
        <fullName evidence="2">Uncharacterized protein</fullName>
    </submittedName>
</protein>
<proteinExistence type="predicted"/>
<organism evidence="2 3">
    <name type="scientific">Pleurodeles waltl</name>
    <name type="common">Iberian ribbed newt</name>
    <dbReference type="NCBI Taxonomy" id="8319"/>
    <lineage>
        <taxon>Eukaryota</taxon>
        <taxon>Metazoa</taxon>
        <taxon>Chordata</taxon>
        <taxon>Craniata</taxon>
        <taxon>Vertebrata</taxon>
        <taxon>Euteleostomi</taxon>
        <taxon>Amphibia</taxon>
        <taxon>Batrachia</taxon>
        <taxon>Caudata</taxon>
        <taxon>Salamandroidea</taxon>
        <taxon>Salamandridae</taxon>
        <taxon>Pleurodelinae</taxon>
        <taxon>Pleurodeles</taxon>
    </lineage>
</organism>
<comment type="caution">
    <text evidence="2">The sequence shown here is derived from an EMBL/GenBank/DDBJ whole genome shotgun (WGS) entry which is preliminary data.</text>
</comment>
<dbReference type="Proteomes" id="UP001066276">
    <property type="component" value="Chromosome 5"/>
</dbReference>
<accession>A0AAV7RTG4</accession>
<keyword evidence="3" id="KW-1185">Reference proteome</keyword>
<dbReference type="AlphaFoldDB" id="A0AAV7RTG4"/>
<feature type="compositionally biased region" description="Low complexity" evidence="1">
    <location>
        <begin position="52"/>
        <end position="65"/>
    </location>
</feature>
<evidence type="ECO:0000313" key="3">
    <source>
        <dbReference type="Proteomes" id="UP001066276"/>
    </source>
</evidence>
<dbReference type="EMBL" id="JANPWB010000009">
    <property type="protein sequence ID" value="KAJ1154228.1"/>
    <property type="molecule type" value="Genomic_DNA"/>
</dbReference>
<reference evidence="2" key="1">
    <citation type="journal article" date="2022" name="bioRxiv">
        <title>Sequencing and chromosome-scale assembly of the giantPleurodeles waltlgenome.</title>
        <authorList>
            <person name="Brown T."/>
            <person name="Elewa A."/>
            <person name="Iarovenko S."/>
            <person name="Subramanian E."/>
            <person name="Araus A.J."/>
            <person name="Petzold A."/>
            <person name="Susuki M."/>
            <person name="Suzuki K.-i.T."/>
            <person name="Hayashi T."/>
            <person name="Toyoda A."/>
            <person name="Oliveira C."/>
            <person name="Osipova E."/>
            <person name="Leigh N.D."/>
            <person name="Simon A."/>
            <person name="Yun M.H."/>
        </authorList>
    </citation>
    <scope>NUCLEOTIDE SEQUENCE</scope>
    <source>
        <strain evidence="2">20211129_DDA</strain>
        <tissue evidence="2">Liver</tissue>
    </source>
</reference>
<gene>
    <name evidence="2" type="ORF">NDU88_006982</name>
</gene>
<evidence type="ECO:0000313" key="2">
    <source>
        <dbReference type="EMBL" id="KAJ1154228.1"/>
    </source>
</evidence>
<feature type="region of interest" description="Disordered" evidence="1">
    <location>
        <begin position="1"/>
        <end position="68"/>
    </location>
</feature>
<sequence length="93" mass="10298">MRHRSLEQVGPPAQTEKKRAMRVNPGTRPSNSVSRKQRRKRSIWVNPSAWPSNSARRNGSSSNHNDWLPDLLLISSGADMLPMAGINPSIVGV</sequence>
<name>A0AAV7RTG4_PLEWA</name>
<evidence type="ECO:0000256" key="1">
    <source>
        <dbReference type="SAM" id="MobiDB-lite"/>
    </source>
</evidence>